<accession>A0AA86J0D4</accession>
<dbReference type="Proteomes" id="UP001304813">
    <property type="component" value="Segment"/>
</dbReference>
<organism evidence="1 2">
    <name type="scientific">Yersinia phage vB_Yru_GN1</name>
    <dbReference type="NCBI Taxonomy" id="3074381"/>
    <lineage>
        <taxon>Viruses</taxon>
        <taxon>Duplodnaviria</taxon>
        <taxon>Heunggongvirae</taxon>
        <taxon>Uroviricota</taxon>
        <taxon>Caudoviricetes</taxon>
        <taxon>Caudoviricetes incertae sedis</taxon>
        <taxon>Sepahanvirus</taxon>
        <taxon>Sepahanvirus vB-Yru-GN1</taxon>
    </lineage>
</organism>
<protein>
    <submittedName>
        <fullName evidence="1">Structural protein</fullName>
    </submittedName>
</protein>
<evidence type="ECO:0000313" key="2">
    <source>
        <dbReference type="Proteomes" id="UP001304813"/>
    </source>
</evidence>
<keyword evidence="2" id="KW-1185">Reference proteome</keyword>
<reference evidence="1 2" key="1">
    <citation type="submission" date="2023-09" db="EMBL/GenBank/DDBJ databases">
        <title>Analysis of phage genome (vB_Yru_GN1) of the bacterium (Yersinia ruckeri).</title>
        <authorList>
            <person name="Ganjoor M.S."/>
            <person name="Bouzari M."/>
            <person name="Soleimani-Delfan A."/>
        </authorList>
    </citation>
    <scope>NUCLEOTIDE SEQUENCE [LARGE SCALE GENOMIC DNA]</scope>
    <source>
        <strain evidence="2">vB_Yru_GN1</strain>
    </source>
</reference>
<dbReference type="EMBL" id="LC779065">
    <property type="protein sequence ID" value="BES79807.1"/>
    <property type="molecule type" value="Genomic_DNA"/>
</dbReference>
<evidence type="ECO:0000313" key="1">
    <source>
        <dbReference type="EMBL" id="BES79807.1"/>
    </source>
</evidence>
<name>A0AA86J0D4_9CAUD</name>
<sequence>MIGLIQEAAFTFLTNQFADYGISSNFRYDPDLDVLNEFRKSIRLRVQEKSTYDEIVNELTGEGPLSGTLGLFSRSPINKSELFGNNVQLQHWVREYNSVSNIQLRNCFEGTVTFNVKMLFDNSDTADAVELIYLNHLANEHRSFSVTYDTGEDHEPIEDVKYNIYLEQISDLGALNSSTLRYMDFSFRVEGLTFLPFTRDSGLLEKIELRMHIFNRKQEISPENANDSNLVYENTIVIDRGIVEKPN</sequence>
<proteinExistence type="predicted"/>